<keyword evidence="2" id="KW-0472">Membrane</keyword>
<sequence>MTQQSGQGEDPHLPSVRQAHEGVVLPADGSEPLLPGTFGDPSQVAPAGGSPWGQPWGPESAQAAGQMPTYEWGTPPPSSPPAPSPVLPAEGAPYAAAPLPPAHAAPQQPYSAPLPPAGAPAAPLPPSAAPYGSAPLPPSSASDATQYMAPQNPGADATQYMPPQAPAADAAATQYIAPVAPGALPPEVPADATQYLGRAAAPGATPPPPAHQPPQQPAQQPQPYAAAPMPPAGADSEATQFMPPVPSAPQSAPYGIRPGAPGDRQPPAEFDSLFRTEPAPDAAGATQQMPRFDPHAGGPQAPHPAAQPPQPQAPYDQPPAGRAAARQGQSRSGSRVPLIAAVGVGILVVGIGAGALISGGGGDKKADDTKPVAGTAAPGESSAPAVDPAKSQAVALDKLLADSNNSRATVIRSVADIGGCKNLGKAASDLRGAATQRTALVTRLSALSVDKLPNNAALTDALTKAWQASASADSHYAAWGDQVAGKGGCKKGHARPTPQRRAGDQASGTASTQKTQAAKLWNAIATKYSLPQRKPFEL</sequence>
<feature type="compositionally biased region" description="Low complexity" evidence="1">
    <location>
        <begin position="313"/>
        <end position="334"/>
    </location>
</feature>
<protein>
    <submittedName>
        <fullName evidence="3">Uncharacterized protein</fullName>
    </submittedName>
</protein>
<dbReference type="Proteomes" id="UP000283128">
    <property type="component" value="Unassembled WGS sequence"/>
</dbReference>
<name>A0A3S3UDB7_9ACTN</name>
<keyword evidence="2" id="KW-0812">Transmembrane</keyword>
<dbReference type="OrthoDB" id="3763497at2"/>
<feature type="compositionally biased region" description="Low complexity" evidence="1">
    <location>
        <begin position="166"/>
        <end position="178"/>
    </location>
</feature>
<feature type="region of interest" description="Disordered" evidence="1">
    <location>
        <begin position="485"/>
        <end position="514"/>
    </location>
</feature>
<evidence type="ECO:0000256" key="1">
    <source>
        <dbReference type="SAM" id="MobiDB-lite"/>
    </source>
</evidence>
<proteinExistence type="predicted"/>
<dbReference type="RefSeq" id="WP_127830671.1">
    <property type="nucleotide sequence ID" value="NZ_RZYA01000013.1"/>
</dbReference>
<feature type="compositionally biased region" description="Pro residues" evidence="1">
    <location>
        <begin position="204"/>
        <end position="216"/>
    </location>
</feature>
<feature type="compositionally biased region" description="Pro residues" evidence="1">
    <location>
        <begin position="74"/>
        <end position="86"/>
    </location>
</feature>
<dbReference type="AlphaFoldDB" id="A0A3S3UDB7"/>
<evidence type="ECO:0000313" key="3">
    <source>
        <dbReference type="EMBL" id="RVU21390.1"/>
    </source>
</evidence>
<organism evidence="3 4">
    <name type="scientific">Streptomyces antnestii</name>
    <dbReference type="NCBI Taxonomy" id="2494256"/>
    <lineage>
        <taxon>Bacteria</taxon>
        <taxon>Bacillati</taxon>
        <taxon>Actinomycetota</taxon>
        <taxon>Actinomycetes</taxon>
        <taxon>Kitasatosporales</taxon>
        <taxon>Streptomycetaceae</taxon>
        <taxon>Streptomyces</taxon>
    </lineage>
</organism>
<feature type="transmembrane region" description="Helical" evidence="2">
    <location>
        <begin position="336"/>
        <end position="357"/>
    </location>
</feature>
<gene>
    <name evidence="3" type="ORF">EOT10_25550</name>
</gene>
<feature type="compositionally biased region" description="Low complexity" evidence="1">
    <location>
        <begin position="129"/>
        <end position="142"/>
    </location>
</feature>
<feature type="region of interest" description="Disordered" evidence="1">
    <location>
        <begin position="358"/>
        <end position="387"/>
    </location>
</feature>
<feature type="compositionally biased region" description="Low complexity" evidence="1">
    <location>
        <begin position="217"/>
        <end position="227"/>
    </location>
</feature>
<feature type="compositionally biased region" description="Pro residues" evidence="1">
    <location>
        <begin position="301"/>
        <end position="312"/>
    </location>
</feature>
<keyword evidence="4" id="KW-1185">Reference proteome</keyword>
<comment type="caution">
    <text evidence="3">The sequence shown here is derived from an EMBL/GenBank/DDBJ whole genome shotgun (WGS) entry which is preliminary data.</text>
</comment>
<feature type="region of interest" description="Disordered" evidence="1">
    <location>
        <begin position="1"/>
        <end position="334"/>
    </location>
</feature>
<keyword evidence="2" id="KW-1133">Transmembrane helix</keyword>
<feature type="compositionally biased region" description="Pro residues" evidence="1">
    <location>
        <begin position="112"/>
        <end position="128"/>
    </location>
</feature>
<feature type="compositionally biased region" description="Low complexity" evidence="1">
    <location>
        <begin position="88"/>
        <end position="97"/>
    </location>
</feature>
<evidence type="ECO:0000313" key="4">
    <source>
        <dbReference type="Proteomes" id="UP000283128"/>
    </source>
</evidence>
<reference evidence="3 4" key="1">
    <citation type="submission" date="2019-01" db="EMBL/GenBank/DDBJ databases">
        <title>Genome sequences of Streptomyces and Rhizobium isolates collected from root and soil.</title>
        <authorList>
            <person name="Chhettri S."/>
            <person name="Sevigny J.L."/>
            <person name="Sen A."/>
            <person name="Ennis N."/>
            <person name="Tisa L."/>
        </authorList>
    </citation>
    <scope>NUCLEOTIDE SEQUENCE [LARGE SCALE GENOMIC DNA]</scope>
    <source>
        <strain evidence="3 4">San01</strain>
    </source>
</reference>
<accession>A0A3S3UDB7</accession>
<dbReference type="EMBL" id="RZYA01000013">
    <property type="protein sequence ID" value="RVU21390.1"/>
    <property type="molecule type" value="Genomic_DNA"/>
</dbReference>
<evidence type="ECO:0000256" key="2">
    <source>
        <dbReference type="SAM" id="Phobius"/>
    </source>
</evidence>